<sequence length="57" mass="6119">MTLSNWTARPSGNSLTITGRDSTGVATRITGVEQVWPQGSHLQARDGRGTIHQLVMA</sequence>
<feature type="region of interest" description="Disordered" evidence="1">
    <location>
        <begin position="1"/>
        <end position="20"/>
    </location>
</feature>
<evidence type="ECO:0000313" key="2">
    <source>
        <dbReference type="EMBL" id="NJC33897.1"/>
    </source>
</evidence>
<evidence type="ECO:0000256" key="1">
    <source>
        <dbReference type="SAM" id="MobiDB-lite"/>
    </source>
</evidence>
<accession>A0ABX0XKK4</accession>
<name>A0ABX0XKK4_9SPHN</name>
<proteinExistence type="predicted"/>
<organism evidence="2 3">
    <name type="scientific">Sphingomonas jejuensis</name>
    <dbReference type="NCBI Taxonomy" id="904715"/>
    <lineage>
        <taxon>Bacteria</taxon>
        <taxon>Pseudomonadati</taxon>
        <taxon>Pseudomonadota</taxon>
        <taxon>Alphaproteobacteria</taxon>
        <taxon>Sphingomonadales</taxon>
        <taxon>Sphingomonadaceae</taxon>
        <taxon>Sphingomonas</taxon>
    </lineage>
</organism>
<comment type="caution">
    <text evidence="2">The sequence shown here is derived from an EMBL/GenBank/DDBJ whole genome shotgun (WGS) entry which is preliminary data.</text>
</comment>
<reference evidence="2 3" key="1">
    <citation type="submission" date="2020-03" db="EMBL/GenBank/DDBJ databases">
        <title>Genomic Encyclopedia of Type Strains, Phase IV (KMG-IV): sequencing the most valuable type-strain genomes for metagenomic binning, comparative biology and taxonomic classification.</title>
        <authorList>
            <person name="Goeker M."/>
        </authorList>
    </citation>
    <scope>NUCLEOTIDE SEQUENCE [LARGE SCALE GENOMIC DNA]</scope>
    <source>
        <strain evidence="2 3">DSM 27651</strain>
    </source>
</reference>
<gene>
    <name evidence="2" type="ORF">GGR88_001371</name>
</gene>
<dbReference type="Proteomes" id="UP000734218">
    <property type="component" value="Unassembled WGS sequence"/>
</dbReference>
<keyword evidence="3" id="KW-1185">Reference proteome</keyword>
<dbReference type="RefSeq" id="WP_167953822.1">
    <property type="nucleotide sequence ID" value="NZ_JAATJE010000001.1"/>
</dbReference>
<protein>
    <submittedName>
        <fullName evidence="2">Uncharacterized protein</fullName>
    </submittedName>
</protein>
<evidence type="ECO:0000313" key="3">
    <source>
        <dbReference type="Proteomes" id="UP000734218"/>
    </source>
</evidence>
<dbReference type="EMBL" id="JAATJE010000001">
    <property type="protein sequence ID" value="NJC33897.1"/>
    <property type="molecule type" value="Genomic_DNA"/>
</dbReference>